<reference evidence="2" key="1">
    <citation type="journal article" date="2023" name="G3 (Bethesda)">
        <title>Genome assembly and association tests identify interacting loci associated with vigor, precocity, and sex in interspecific pistachio rootstocks.</title>
        <authorList>
            <person name="Palmer W."/>
            <person name="Jacygrad E."/>
            <person name="Sagayaradj S."/>
            <person name="Cavanaugh K."/>
            <person name="Han R."/>
            <person name="Bertier L."/>
            <person name="Beede B."/>
            <person name="Kafkas S."/>
            <person name="Golino D."/>
            <person name="Preece J."/>
            <person name="Michelmore R."/>
        </authorList>
    </citation>
    <scope>NUCLEOTIDE SEQUENCE [LARGE SCALE GENOMIC DNA]</scope>
</reference>
<organism evidence="1 2">
    <name type="scientific">Pistacia integerrima</name>
    <dbReference type="NCBI Taxonomy" id="434235"/>
    <lineage>
        <taxon>Eukaryota</taxon>
        <taxon>Viridiplantae</taxon>
        <taxon>Streptophyta</taxon>
        <taxon>Embryophyta</taxon>
        <taxon>Tracheophyta</taxon>
        <taxon>Spermatophyta</taxon>
        <taxon>Magnoliopsida</taxon>
        <taxon>eudicotyledons</taxon>
        <taxon>Gunneridae</taxon>
        <taxon>Pentapetalae</taxon>
        <taxon>rosids</taxon>
        <taxon>malvids</taxon>
        <taxon>Sapindales</taxon>
        <taxon>Anacardiaceae</taxon>
        <taxon>Pistacia</taxon>
    </lineage>
</organism>
<comment type="caution">
    <text evidence="1">The sequence shown here is derived from an EMBL/GenBank/DDBJ whole genome shotgun (WGS) entry which is preliminary data.</text>
</comment>
<evidence type="ECO:0000313" key="1">
    <source>
        <dbReference type="EMBL" id="KAJ0008457.1"/>
    </source>
</evidence>
<name>A0ACC0X466_9ROSI</name>
<sequence length="383" mass="43839">MNGNKTRISLVSTTFHKGPALSVPDELVDEEHPLLYKPFNHLEYRKVHIELGLKKIGYSIEAHCAWEGKRETMDSPKLPVVDLSGEDLRPGTEIWISTSKQVCHALEEYGCFLIKSNQVSLDLHNAIYTAALQDLFNLPKEIKQLIKSSSEQPYRDVFSSNPNHEGIAMGDIISTSEAIHRFSNLAWPAGNNLFCESVYEISKIMMNLDQTVLRMAFQNYGVDKYYDSQIRSTDYVTGSSKYKESEKNENYVGLVIHTDKTFSTIIHQNDVNGLEIQTKDGQWILYEPSSHSSFLYLAADAFKAWSNGRIHPCCHRVTMSVNKTRFSLGLFTFLKGVTYVPDELIDEEHPLRYKPFSHREYHRLFKEHGKKKIQYSIEALCGV</sequence>
<keyword evidence="2" id="KW-1185">Reference proteome</keyword>
<gene>
    <name evidence="1" type="ORF">Pint_29992</name>
</gene>
<proteinExistence type="predicted"/>
<dbReference type="EMBL" id="CM047750">
    <property type="protein sequence ID" value="KAJ0008457.1"/>
    <property type="molecule type" value="Genomic_DNA"/>
</dbReference>
<evidence type="ECO:0000313" key="2">
    <source>
        <dbReference type="Proteomes" id="UP001163603"/>
    </source>
</evidence>
<protein>
    <submittedName>
        <fullName evidence="1">Uncharacterized protein</fullName>
    </submittedName>
</protein>
<accession>A0ACC0X466</accession>
<dbReference type="Proteomes" id="UP001163603">
    <property type="component" value="Chromosome 15"/>
</dbReference>